<feature type="transmembrane region" description="Helical" evidence="1">
    <location>
        <begin position="286"/>
        <end position="306"/>
    </location>
</feature>
<feature type="transmembrane region" description="Helical" evidence="1">
    <location>
        <begin position="201"/>
        <end position="222"/>
    </location>
</feature>
<dbReference type="EMBL" id="LS483452">
    <property type="protein sequence ID" value="SQH75359.1"/>
    <property type="molecule type" value="Genomic_DNA"/>
</dbReference>
<evidence type="ECO:0000256" key="1">
    <source>
        <dbReference type="SAM" id="Phobius"/>
    </source>
</evidence>
<feature type="transmembrane region" description="Helical" evidence="1">
    <location>
        <begin position="38"/>
        <end position="59"/>
    </location>
</feature>
<feature type="transmembrane region" description="Helical" evidence="1">
    <location>
        <begin position="117"/>
        <end position="136"/>
    </location>
</feature>
<gene>
    <name evidence="2" type="ORF">SHEWBE_1393</name>
</gene>
<feature type="transmembrane region" description="Helical" evidence="1">
    <location>
        <begin position="12"/>
        <end position="29"/>
    </location>
</feature>
<dbReference type="RefSeq" id="WP_112351913.1">
    <property type="nucleotide sequence ID" value="NZ_LS483452.1"/>
</dbReference>
<evidence type="ECO:0000313" key="2">
    <source>
        <dbReference type="EMBL" id="SQH75359.1"/>
    </source>
</evidence>
<organism evidence="2 3">
    <name type="scientific">Shewanella benthica</name>
    <dbReference type="NCBI Taxonomy" id="43661"/>
    <lineage>
        <taxon>Bacteria</taxon>
        <taxon>Pseudomonadati</taxon>
        <taxon>Pseudomonadota</taxon>
        <taxon>Gammaproteobacteria</taxon>
        <taxon>Alteromonadales</taxon>
        <taxon>Shewanellaceae</taxon>
        <taxon>Shewanella</taxon>
    </lineage>
</organism>
<dbReference type="AlphaFoldDB" id="A0A330LYB8"/>
<name>A0A330LYB8_9GAMM</name>
<keyword evidence="1" id="KW-0472">Membrane</keyword>
<dbReference type="Proteomes" id="UP000250123">
    <property type="component" value="Chromosome SHEWBE"/>
</dbReference>
<proteinExistence type="predicted"/>
<keyword evidence="1" id="KW-1133">Transmembrane helix</keyword>
<sequence>MDWYTIQRNNIFAGIPFFGPLTGSLILIFKEKNYLRGAFLPIFAVILFFVGLSLGITELLPFLDENFTDIFMPYYLSDLLPYLGTICTLGLVFRLTSKNLQSGLSDVALKRGGALGVFLYGISFIFEAAIFTLHFLDSEIFLGAVRFFIAYLLILKPIVTSILFIWFGIIGLFNNSQTNTETTHASTAKKSVKVSHPAVKYFPPILSAILSIGILIWLIYVTQSDNSYIAFYLLFSVACICLSLFINNYQGKSSVVHYKNGQSRRRHYWVLMSSEKRQEIKEDLKLSSITIGANCAAIFFIAFINLNLEFDNYLAGILVFALMFVIAQVTLSTISKTSIEELNKGTIGVGLTLRPFLYIAPCYTVYSLIYAILE</sequence>
<protein>
    <submittedName>
        <fullName evidence="2">Uncharacterized protein</fullName>
    </submittedName>
</protein>
<feature type="transmembrane region" description="Helical" evidence="1">
    <location>
        <begin position="228"/>
        <end position="249"/>
    </location>
</feature>
<feature type="transmembrane region" description="Helical" evidence="1">
    <location>
        <begin position="79"/>
        <end position="96"/>
    </location>
</feature>
<feature type="transmembrane region" description="Helical" evidence="1">
    <location>
        <begin position="312"/>
        <end position="334"/>
    </location>
</feature>
<dbReference type="KEGG" id="sbk:SHEWBE_1393"/>
<feature type="transmembrane region" description="Helical" evidence="1">
    <location>
        <begin position="148"/>
        <end position="173"/>
    </location>
</feature>
<reference evidence="3" key="1">
    <citation type="submission" date="2018-06" db="EMBL/GenBank/DDBJ databases">
        <authorList>
            <person name="Cea G.-C."/>
            <person name="William W."/>
        </authorList>
    </citation>
    <scope>NUCLEOTIDE SEQUENCE [LARGE SCALE GENOMIC DNA]</scope>
    <source>
        <strain evidence="3">DB21MT-2</strain>
    </source>
</reference>
<feature type="transmembrane region" description="Helical" evidence="1">
    <location>
        <begin position="355"/>
        <end position="373"/>
    </location>
</feature>
<accession>A0A330LYB8</accession>
<keyword evidence="1" id="KW-0812">Transmembrane</keyword>
<evidence type="ECO:0000313" key="3">
    <source>
        <dbReference type="Proteomes" id="UP000250123"/>
    </source>
</evidence>